<comment type="caution">
    <text evidence="11">The sequence shown here is derived from an EMBL/GenBank/DDBJ whole genome shotgun (WGS) entry which is preliminary data.</text>
</comment>
<keyword evidence="4 9" id="KW-1133">Transmembrane helix</keyword>
<feature type="domain" description="G-protein coupled receptors family 1 profile" evidence="10">
    <location>
        <begin position="1"/>
        <end position="270"/>
    </location>
</feature>
<evidence type="ECO:0000259" key="10">
    <source>
        <dbReference type="PROSITE" id="PS50262"/>
    </source>
</evidence>
<dbReference type="InterPro" id="IPR050569">
    <property type="entry name" value="TAAR"/>
</dbReference>
<dbReference type="InterPro" id="IPR017452">
    <property type="entry name" value="GPCR_Rhodpsn_7TM"/>
</dbReference>
<keyword evidence="2" id="KW-1003">Cell membrane</keyword>
<feature type="transmembrane region" description="Helical" evidence="9">
    <location>
        <begin position="20"/>
        <end position="43"/>
    </location>
</feature>
<keyword evidence="8" id="KW-0807">Transducer</keyword>
<evidence type="ECO:0000256" key="7">
    <source>
        <dbReference type="ARBA" id="ARBA00023170"/>
    </source>
</evidence>
<gene>
    <name evidence="11" type="ORF">RRG08_024606</name>
</gene>
<keyword evidence="3 9" id="KW-0812">Transmembrane</keyword>
<feature type="transmembrane region" description="Helical" evidence="9">
    <location>
        <begin position="254"/>
        <end position="272"/>
    </location>
</feature>
<dbReference type="GO" id="GO:0005886">
    <property type="term" value="C:plasma membrane"/>
    <property type="evidence" value="ECO:0007669"/>
    <property type="project" value="UniProtKB-SubCell"/>
</dbReference>
<proteinExistence type="predicted"/>
<dbReference type="Gene3D" id="1.20.1070.10">
    <property type="entry name" value="Rhodopsin 7-helix transmembrane proteins"/>
    <property type="match status" value="1"/>
</dbReference>
<feature type="transmembrane region" description="Helical" evidence="9">
    <location>
        <begin position="103"/>
        <end position="122"/>
    </location>
</feature>
<sequence length="296" mass="33436">MNTIAYFRMGLRDGVNQNFFILSVADALQGLVALVDNMLYIFAFVSFQFDTVLSFTLHTLCGIAYAFPLSVSIITTTVIAVVRCCCVTMPFNVQKALSARRQLAAILFFCGTCMAMLIYATAHLKIQLKGKIESAIESEQDVFSSASVFQMWNGAIVTILFSSFAIMLTSMLILIKALRKSSRLHRQAANSVSFTSNEIRSARDMRIVRGIFLVLAVFIACNFPIIAIAILRFILPGFTSFGIMSEEFFYLDLFRSLCLIMNTSVNIFVYYFNNSRFRKEVNVIFLGMFRREIFTN</sequence>
<evidence type="ECO:0000256" key="4">
    <source>
        <dbReference type="ARBA" id="ARBA00022989"/>
    </source>
</evidence>
<keyword evidence="12" id="KW-1185">Reference proteome</keyword>
<dbReference type="InterPro" id="IPR000276">
    <property type="entry name" value="GPCR_Rhodpsn"/>
</dbReference>
<evidence type="ECO:0000313" key="11">
    <source>
        <dbReference type="EMBL" id="KAK3776829.1"/>
    </source>
</evidence>
<dbReference type="PANTHER" id="PTHR24249">
    <property type="entry name" value="HISTAMINE RECEPTOR-RELATED G-PROTEIN COUPLED RECEPTOR"/>
    <property type="match status" value="1"/>
</dbReference>
<dbReference type="GO" id="GO:0004930">
    <property type="term" value="F:G protein-coupled receptor activity"/>
    <property type="evidence" value="ECO:0007669"/>
    <property type="project" value="UniProtKB-KW"/>
</dbReference>
<dbReference type="Proteomes" id="UP001283361">
    <property type="component" value="Unassembled WGS sequence"/>
</dbReference>
<evidence type="ECO:0000256" key="6">
    <source>
        <dbReference type="ARBA" id="ARBA00023136"/>
    </source>
</evidence>
<dbReference type="PROSITE" id="PS50262">
    <property type="entry name" value="G_PROTEIN_RECEP_F1_2"/>
    <property type="match status" value="1"/>
</dbReference>
<feature type="transmembrane region" description="Helical" evidence="9">
    <location>
        <begin position="63"/>
        <end position="82"/>
    </location>
</feature>
<feature type="transmembrane region" description="Helical" evidence="9">
    <location>
        <begin position="151"/>
        <end position="175"/>
    </location>
</feature>
<accession>A0AAE0ZW96</accession>
<evidence type="ECO:0000256" key="3">
    <source>
        <dbReference type="ARBA" id="ARBA00022692"/>
    </source>
</evidence>
<evidence type="ECO:0000256" key="2">
    <source>
        <dbReference type="ARBA" id="ARBA00022475"/>
    </source>
</evidence>
<evidence type="ECO:0000256" key="8">
    <source>
        <dbReference type="ARBA" id="ARBA00023224"/>
    </source>
</evidence>
<dbReference type="PANTHER" id="PTHR24249:SF372">
    <property type="entry name" value="G-PROTEIN COUPLED RECEPTORS FAMILY 1 PROFILE DOMAIN-CONTAINING PROTEIN"/>
    <property type="match status" value="1"/>
</dbReference>
<keyword evidence="7" id="KW-0675">Receptor</keyword>
<dbReference type="AlphaFoldDB" id="A0AAE0ZW96"/>
<feature type="transmembrane region" description="Helical" evidence="9">
    <location>
        <begin position="210"/>
        <end position="234"/>
    </location>
</feature>
<keyword evidence="5" id="KW-0297">G-protein coupled receptor</keyword>
<dbReference type="SUPFAM" id="SSF81321">
    <property type="entry name" value="Family A G protein-coupled receptor-like"/>
    <property type="match status" value="1"/>
</dbReference>
<evidence type="ECO:0000256" key="1">
    <source>
        <dbReference type="ARBA" id="ARBA00004651"/>
    </source>
</evidence>
<evidence type="ECO:0000256" key="9">
    <source>
        <dbReference type="SAM" id="Phobius"/>
    </source>
</evidence>
<dbReference type="Pfam" id="PF00001">
    <property type="entry name" value="7tm_1"/>
    <property type="match status" value="1"/>
</dbReference>
<reference evidence="11" key="1">
    <citation type="journal article" date="2023" name="G3 (Bethesda)">
        <title>A reference genome for the long-term kleptoplast-retaining sea slug Elysia crispata morphotype clarki.</title>
        <authorList>
            <person name="Eastman K.E."/>
            <person name="Pendleton A.L."/>
            <person name="Shaikh M.A."/>
            <person name="Suttiyut T."/>
            <person name="Ogas R."/>
            <person name="Tomko P."/>
            <person name="Gavelis G."/>
            <person name="Widhalm J.R."/>
            <person name="Wisecaver J.H."/>
        </authorList>
    </citation>
    <scope>NUCLEOTIDE SEQUENCE</scope>
    <source>
        <strain evidence="11">ECLA1</strain>
    </source>
</reference>
<name>A0AAE0ZW96_9GAST</name>
<keyword evidence="6 9" id="KW-0472">Membrane</keyword>
<comment type="subcellular location">
    <subcellularLocation>
        <location evidence="1">Cell membrane</location>
        <topology evidence="1">Multi-pass membrane protein</topology>
    </subcellularLocation>
</comment>
<evidence type="ECO:0000256" key="5">
    <source>
        <dbReference type="ARBA" id="ARBA00023040"/>
    </source>
</evidence>
<dbReference type="CDD" id="cd00637">
    <property type="entry name" value="7tm_classA_rhodopsin-like"/>
    <property type="match status" value="1"/>
</dbReference>
<organism evidence="11 12">
    <name type="scientific">Elysia crispata</name>
    <name type="common">lettuce slug</name>
    <dbReference type="NCBI Taxonomy" id="231223"/>
    <lineage>
        <taxon>Eukaryota</taxon>
        <taxon>Metazoa</taxon>
        <taxon>Spiralia</taxon>
        <taxon>Lophotrochozoa</taxon>
        <taxon>Mollusca</taxon>
        <taxon>Gastropoda</taxon>
        <taxon>Heterobranchia</taxon>
        <taxon>Euthyneura</taxon>
        <taxon>Panpulmonata</taxon>
        <taxon>Sacoglossa</taxon>
        <taxon>Placobranchoidea</taxon>
        <taxon>Plakobranchidae</taxon>
        <taxon>Elysia</taxon>
    </lineage>
</organism>
<evidence type="ECO:0000313" key="12">
    <source>
        <dbReference type="Proteomes" id="UP001283361"/>
    </source>
</evidence>
<protein>
    <recommendedName>
        <fullName evidence="10">G-protein coupled receptors family 1 profile domain-containing protein</fullName>
    </recommendedName>
</protein>
<dbReference type="EMBL" id="JAWDGP010003173">
    <property type="protein sequence ID" value="KAK3776829.1"/>
    <property type="molecule type" value="Genomic_DNA"/>
</dbReference>